<evidence type="ECO:0000256" key="3">
    <source>
        <dbReference type="ARBA" id="ARBA00023125"/>
    </source>
</evidence>
<sequence>MGRRRIEIKKIPNESARRTTFKKRKEGLFKKAYELSILTGCRVSLSIIESEKGAEYVFDPAEPQPYKDTNAATESRNKSQEPVLPVKEVISTALTLPEASSSSVTAIEPSKSTRIGTPDVQSCDTLPWSFDSSMDLMPFTDCTGISAWEETLMKDCLDFAGPPHSMLAPHKPDPNAILFVMEEEIEDNTSGIESASHFWADPWSAQSKGAIRWIRLNTIM</sequence>
<proteinExistence type="predicted"/>
<dbReference type="Proteomes" id="UP000720189">
    <property type="component" value="Unassembled WGS sequence"/>
</dbReference>
<dbReference type="SMART" id="SM00432">
    <property type="entry name" value="MADS"/>
    <property type="match status" value="1"/>
</dbReference>
<dbReference type="GeneID" id="70217935"/>
<keyword evidence="5" id="KW-0539">Nucleus</keyword>
<dbReference type="EMBL" id="JAGMUX010000010">
    <property type="protein sequence ID" value="KAH7247691.1"/>
    <property type="molecule type" value="Genomic_DNA"/>
</dbReference>
<reference evidence="8" key="1">
    <citation type="journal article" date="2021" name="Nat. Commun.">
        <title>Genetic determinants of endophytism in the Arabidopsis root mycobiome.</title>
        <authorList>
            <person name="Mesny F."/>
            <person name="Miyauchi S."/>
            <person name="Thiergart T."/>
            <person name="Pickel B."/>
            <person name="Atanasova L."/>
            <person name="Karlsson M."/>
            <person name="Huettel B."/>
            <person name="Barry K.W."/>
            <person name="Haridas S."/>
            <person name="Chen C."/>
            <person name="Bauer D."/>
            <person name="Andreopoulos W."/>
            <person name="Pangilinan J."/>
            <person name="LaButti K."/>
            <person name="Riley R."/>
            <person name="Lipzen A."/>
            <person name="Clum A."/>
            <person name="Drula E."/>
            <person name="Henrissat B."/>
            <person name="Kohler A."/>
            <person name="Grigoriev I.V."/>
            <person name="Martin F.M."/>
            <person name="Hacquard S."/>
        </authorList>
    </citation>
    <scope>NUCLEOTIDE SEQUENCE</scope>
    <source>
        <strain evidence="8">MPI-CAGE-AT-0023</strain>
    </source>
</reference>
<dbReference type="GO" id="GO:0000978">
    <property type="term" value="F:RNA polymerase II cis-regulatory region sequence-specific DNA binding"/>
    <property type="evidence" value="ECO:0007669"/>
    <property type="project" value="TreeGrafter"/>
</dbReference>
<evidence type="ECO:0000256" key="1">
    <source>
        <dbReference type="ARBA" id="ARBA00004123"/>
    </source>
</evidence>
<dbReference type="AlphaFoldDB" id="A0A9P9K844"/>
<dbReference type="GO" id="GO:0046983">
    <property type="term" value="F:protein dimerization activity"/>
    <property type="evidence" value="ECO:0007669"/>
    <property type="project" value="InterPro"/>
</dbReference>
<dbReference type="CDD" id="cd00120">
    <property type="entry name" value="MADS"/>
    <property type="match status" value="1"/>
</dbReference>
<dbReference type="SUPFAM" id="SSF55455">
    <property type="entry name" value="SRF-like"/>
    <property type="match status" value="1"/>
</dbReference>
<gene>
    <name evidence="8" type="ORF">BKA55DRAFT_514630</name>
</gene>
<evidence type="ECO:0000256" key="6">
    <source>
        <dbReference type="SAM" id="MobiDB-lite"/>
    </source>
</evidence>
<dbReference type="PANTHER" id="PTHR11945">
    <property type="entry name" value="MADS BOX PROTEIN"/>
    <property type="match status" value="1"/>
</dbReference>
<dbReference type="Gene3D" id="3.40.1810.10">
    <property type="entry name" value="Transcription factor, MADS-box"/>
    <property type="match status" value="1"/>
</dbReference>
<evidence type="ECO:0000256" key="4">
    <source>
        <dbReference type="ARBA" id="ARBA00023163"/>
    </source>
</evidence>
<dbReference type="GO" id="GO:0005634">
    <property type="term" value="C:nucleus"/>
    <property type="evidence" value="ECO:0007669"/>
    <property type="project" value="UniProtKB-SubCell"/>
</dbReference>
<evidence type="ECO:0000313" key="9">
    <source>
        <dbReference type="Proteomes" id="UP000720189"/>
    </source>
</evidence>
<dbReference type="PRINTS" id="PR00404">
    <property type="entry name" value="MADSDOMAIN"/>
</dbReference>
<keyword evidence="4" id="KW-0804">Transcription</keyword>
<evidence type="ECO:0000256" key="2">
    <source>
        <dbReference type="ARBA" id="ARBA00023015"/>
    </source>
</evidence>
<keyword evidence="3" id="KW-0238">DNA-binding</keyword>
<dbReference type="PROSITE" id="PS50066">
    <property type="entry name" value="MADS_BOX_2"/>
    <property type="match status" value="1"/>
</dbReference>
<evidence type="ECO:0000256" key="5">
    <source>
        <dbReference type="ARBA" id="ARBA00023242"/>
    </source>
</evidence>
<name>A0A9P9K844_FUSRE</name>
<keyword evidence="9" id="KW-1185">Reference proteome</keyword>
<evidence type="ECO:0000313" key="8">
    <source>
        <dbReference type="EMBL" id="KAH7247691.1"/>
    </source>
</evidence>
<comment type="subcellular location">
    <subcellularLocation>
        <location evidence="1">Nucleus</location>
    </subcellularLocation>
</comment>
<evidence type="ECO:0000259" key="7">
    <source>
        <dbReference type="PROSITE" id="PS50066"/>
    </source>
</evidence>
<dbReference type="PANTHER" id="PTHR11945:SF534">
    <property type="entry name" value="MYOCYTE-SPECIFIC ENHANCER FACTOR 2"/>
    <property type="match status" value="1"/>
</dbReference>
<organism evidence="8 9">
    <name type="scientific">Fusarium redolens</name>
    <dbReference type="NCBI Taxonomy" id="48865"/>
    <lineage>
        <taxon>Eukaryota</taxon>
        <taxon>Fungi</taxon>
        <taxon>Dikarya</taxon>
        <taxon>Ascomycota</taxon>
        <taxon>Pezizomycotina</taxon>
        <taxon>Sordariomycetes</taxon>
        <taxon>Hypocreomycetidae</taxon>
        <taxon>Hypocreales</taxon>
        <taxon>Nectriaceae</taxon>
        <taxon>Fusarium</taxon>
        <taxon>Fusarium redolens species complex</taxon>
    </lineage>
</organism>
<protein>
    <recommendedName>
        <fullName evidence="7">MADS-box domain-containing protein</fullName>
    </recommendedName>
</protein>
<dbReference type="RefSeq" id="XP_046048274.1">
    <property type="nucleotide sequence ID" value="XM_046187981.1"/>
</dbReference>
<dbReference type="OrthoDB" id="4994075at2759"/>
<dbReference type="GO" id="GO:0000981">
    <property type="term" value="F:DNA-binding transcription factor activity, RNA polymerase II-specific"/>
    <property type="evidence" value="ECO:0007669"/>
    <property type="project" value="TreeGrafter"/>
</dbReference>
<dbReference type="InterPro" id="IPR036879">
    <property type="entry name" value="TF_MADSbox_sf"/>
</dbReference>
<dbReference type="Pfam" id="PF00319">
    <property type="entry name" value="SRF-TF"/>
    <property type="match status" value="1"/>
</dbReference>
<accession>A0A9P9K844</accession>
<keyword evidence="2" id="KW-0805">Transcription regulation</keyword>
<feature type="domain" description="MADS-box" evidence="7">
    <location>
        <begin position="1"/>
        <end position="50"/>
    </location>
</feature>
<dbReference type="InterPro" id="IPR002100">
    <property type="entry name" value="TF_MADSbox"/>
</dbReference>
<dbReference type="GO" id="GO:0045944">
    <property type="term" value="P:positive regulation of transcription by RNA polymerase II"/>
    <property type="evidence" value="ECO:0007669"/>
    <property type="project" value="UniProtKB-ARBA"/>
</dbReference>
<comment type="caution">
    <text evidence="8">The sequence shown here is derived from an EMBL/GenBank/DDBJ whole genome shotgun (WGS) entry which is preliminary data.</text>
</comment>
<feature type="region of interest" description="Disordered" evidence="6">
    <location>
        <begin position="59"/>
        <end position="82"/>
    </location>
</feature>